<evidence type="ECO:0000313" key="2">
    <source>
        <dbReference type="Proteomes" id="UP000322079"/>
    </source>
</evidence>
<evidence type="ECO:0000313" key="1">
    <source>
        <dbReference type="EMBL" id="QEL55691.1"/>
    </source>
</evidence>
<sequence>MMILRGQGLAACPTMLAAYHLDKRATGPENAISRTIRPSACQRIALTATSRPIMKLSVLTICTLLALSGAAWADEPASAAPKENLFTLPLDAFQPGKMMPDQRVYLKPGVDLKTYHAVLLEPLLFMRQGQDGNWELLQSGDENAIVSYFHQRLQAELEAAGVKVALQAAPGVARLRVAVTGLTQDRPGMDAVDLLPVKAVFNLARLAAGKEPYLLKIGSMAQLEDAQDGTLLAGTVNLRENKKSKSKDAPLTLDLIKPLIDQWCKDSARQLAAHLGKAS</sequence>
<proteinExistence type="predicted"/>
<dbReference type="InterPro" id="IPR021747">
    <property type="entry name" value="DUF3313"/>
</dbReference>
<dbReference type="KEGG" id="chrm:FYK34_08970"/>
<protein>
    <submittedName>
        <fullName evidence="1">DUF3313 domain-containing protein</fullName>
    </submittedName>
</protein>
<dbReference type="EMBL" id="CP043473">
    <property type="protein sequence ID" value="QEL55691.1"/>
    <property type="molecule type" value="Genomic_DNA"/>
</dbReference>
<dbReference type="Pfam" id="PF11769">
    <property type="entry name" value="DUF3313"/>
    <property type="match status" value="1"/>
</dbReference>
<dbReference type="Proteomes" id="UP000322079">
    <property type="component" value="Chromosome"/>
</dbReference>
<reference evidence="1 2" key="1">
    <citation type="submission" date="2019-08" db="EMBL/GenBank/DDBJ databases">
        <title>Chromobacterium paludis, a novel bacterium isolated from a Maryland marsh pond.</title>
        <authorList>
            <person name="Blackburn M.B."/>
            <person name="Gundersen-Rindal D.E."/>
        </authorList>
    </citation>
    <scope>NUCLEOTIDE SEQUENCE [LARGE SCALE GENOMIC DNA]</scope>
    <source>
        <strain evidence="2">IIBBL 257-1</strain>
    </source>
</reference>
<gene>
    <name evidence="1" type="ORF">FYK34_08970</name>
</gene>
<dbReference type="AlphaFoldDB" id="A0A5C1DG24"/>
<keyword evidence="2" id="KW-1185">Reference proteome</keyword>
<organism evidence="1 2">
    <name type="scientific">Chromobacterium paludis</name>
    <dbReference type="NCBI Taxonomy" id="2605945"/>
    <lineage>
        <taxon>Bacteria</taxon>
        <taxon>Pseudomonadati</taxon>
        <taxon>Pseudomonadota</taxon>
        <taxon>Betaproteobacteria</taxon>
        <taxon>Neisseriales</taxon>
        <taxon>Chromobacteriaceae</taxon>
        <taxon>Chromobacterium</taxon>
    </lineage>
</organism>
<accession>A0A5C1DG24</accession>
<name>A0A5C1DG24_9NEIS</name>